<evidence type="ECO:0000256" key="2">
    <source>
        <dbReference type="SAM" id="Phobius"/>
    </source>
</evidence>
<feature type="region of interest" description="Disordered" evidence="1">
    <location>
        <begin position="1"/>
        <end position="20"/>
    </location>
</feature>
<dbReference type="RefSeq" id="XP_036366724.1">
    <property type="nucleotide sequence ID" value="XM_036510831.1"/>
</dbReference>
<keyword evidence="2" id="KW-1133">Transmembrane helix</keyword>
<keyword evidence="2" id="KW-0812">Transmembrane</keyword>
<dbReference type="Proteomes" id="UP000515154">
    <property type="component" value="Linkage group LG18"/>
</dbReference>
<dbReference type="KEGG" id="osn:115221713"/>
<organism evidence="3 4">
    <name type="scientific">Octopus sinensis</name>
    <name type="common">East Asian common octopus</name>
    <dbReference type="NCBI Taxonomy" id="2607531"/>
    <lineage>
        <taxon>Eukaryota</taxon>
        <taxon>Metazoa</taxon>
        <taxon>Spiralia</taxon>
        <taxon>Lophotrochozoa</taxon>
        <taxon>Mollusca</taxon>
        <taxon>Cephalopoda</taxon>
        <taxon>Coleoidea</taxon>
        <taxon>Octopodiformes</taxon>
        <taxon>Octopoda</taxon>
        <taxon>Incirrata</taxon>
        <taxon>Octopodidae</taxon>
        <taxon>Octopus</taxon>
    </lineage>
</organism>
<accession>A0A7E6FG70</accession>
<name>A0A7E6FG70_9MOLL</name>
<keyword evidence="3" id="KW-1185">Reference proteome</keyword>
<feature type="transmembrane region" description="Helical" evidence="2">
    <location>
        <begin position="36"/>
        <end position="59"/>
    </location>
</feature>
<evidence type="ECO:0000313" key="3">
    <source>
        <dbReference type="Proteomes" id="UP000515154"/>
    </source>
</evidence>
<protein>
    <submittedName>
        <fullName evidence="4">Uncharacterized protein LOC115221713</fullName>
    </submittedName>
</protein>
<evidence type="ECO:0000313" key="4">
    <source>
        <dbReference type="RefSeq" id="XP_036366724.1"/>
    </source>
</evidence>
<sequence length="110" mass="12414">MPSTITEDPSTRKPNPSATTKKTVAIAASNTETVNIMIKSVIGTLIILIIVIVFSIILYKYRATRAKIQRPRKTPENNQRQENAMNRRLGLIHLQGTPKNIQMYNNAYDC</sequence>
<reference evidence="4" key="1">
    <citation type="submission" date="2025-08" db="UniProtKB">
        <authorList>
            <consortium name="RefSeq"/>
        </authorList>
    </citation>
    <scope>IDENTIFICATION</scope>
</reference>
<evidence type="ECO:0000256" key="1">
    <source>
        <dbReference type="SAM" id="MobiDB-lite"/>
    </source>
</evidence>
<dbReference type="AlphaFoldDB" id="A0A7E6FG70"/>
<proteinExistence type="predicted"/>
<keyword evidence="2" id="KW-0472">Membrane</keyword>
<gene>
    <name evidence="4" type="primary">LOC115221713</name>
</gene>